<protein>
    <submittedName>
        <fullName evidence="2">Uncharacterized conserved protein YbjT, contains NAD(P)-binding and DUF2867 domains</fullName>
    </submittedName>
</protein>
<organism evidence="2 3">
    <name type="scientific">Paenibacillus algorifonticola</name>
    <dbReference type="NCBI Taxonomy" id="684063"/>
    <lineage>
        <taxon>Bacteria</taxon>
        <taxon>Bacillati</taxon>
        <taxon>Bacillota</taxon>
        <taxon>Bacilli</taxon>
        <taxon>Bacillales</taxon>
        <taxon>Paenibacillaceae</taxon>
        <taxon>Paenibacillus</taxon>
    </lineage>
</organism>
<dbReference type="PANTHER" id="PTHR43355">
    <property type="entry name" value="FLAVIN REDUCTASE (NADPH)"/>
    <property type="match status" value="1"/>
</dbReference>
<name>A0A1I2G3K4_9BACL</name>
<evidence type="ECO:0000259" key="1">
    <source>
        <dbReference type="Pfam" id="PF13460"/>
    </source>
</evidence>
<dbReference type="InterPro" id="IPR016040">
    <property type="entry name" value="NAD(P)-bd_dom"/>
</dbReference>
<proteinExistence type="predicted"/>
<reference evidence="3" key="1">
    <citation type="submission" date="2016-10" db="EMBL/GenBank/DDBJ databases">
        <authorList>
            <person name="Varghese N."/>
            <person name="Submissions S."/>
        </authorList>
    </citation>
    <scope>NUCLEOTIDE SEQUENCE [LARGE SCALE GENOMIC DNA]</scope>
    <source>
        <strain evidence="3">CGMCC 1.10223</strain>
    </source>
</reference>
<dbReference type="GO" id="GO:0042602">
    <property type="term" value="F:riboflavin reductase (NADPH) activity"/>
    <property type="evidence" value="ECO:0007669"/>
    <property type="project" value="TreeGrafter"/>
</dbReference>
<dbReference type="EMBL" id="FONN01000014">
    <property type="protein sequence ID" value="SFF11577.1"/>
    <property type="molecule type" value="Genomic_DNA"/>
</dbReference>
<gene>
    <name evidence="2" type="ORF">SAMN04487969_114101</name>
</gene>
<dbReference type="InterPro" id="IPR036291">
    <property type="entry name" value="NAD(P)-bd_dom_sf"/>
</dbReference>
<evidence type="ECO:0000313" key="2">
    <source>
        <dbReference type="EMBL" id="SFF11577.1"/>
    </source>
</evidence>
<dbReference type="GO" id="GO:0004074">
    <property type="term" value="F:biliverdin reductase [NAD(P)H] activity"/>
    <property type="evidence" value="ECO:0007669"/>
    <property type="project" value="TreeGrafter"/>
</dbReference>
<evidence type="ECO:0000313" key="3">
    <source>
        <dbReference type="Proteomes" id="UP000183410"/>
    </source>
</evidence>
<keyword evidence="3" id="KW-1185">Reference proteome</keyword>
<dbReference type="Gene3D" id="3.40.50.720">
    <property type="entry name" value="NAD(P)-binding Rossmann-like Domain"/>
    <property type="match status" value="1"/>
</dbReference>
<accession>A0A1I2G3K4</accession>
<dbReference type="Pfam" id="PF13460">
    <property type="entry name" value="NAD_binding_10"/>
    <property type="match status" value="1"/>
</dbReference>
<dbReference type="InterPro" id="IPR051606">
    <property type="entry name" value="Polyketide_Oxido-like"/>
</dbReference>
<dbReference type="AlphaFoldDB" id="A0A1I2G3K4"/>
<sequence>MKILILGAAGQISHLVIEKILKETNHSLVLFARHGSKRIKISDASREQIMDGDYTDINLVKKALEGGDAVYLNDVNSLVGVKAVVEAMEACNVNILIAASILGIYGEVPGAFGKWNERMVGTAGISRQRHAADIIENSSLDYTILRLTWLYNQTGNEAYHLTQKGEPFVGAQVTREAVAQLIVDVIETPADYAKTSIGVSEPNTNWSKPSFY</sequence>
<dbReference type="Proteomes" id="UP000183410">
    <property type="component" value="Unassembled WGS sequence"/>
</dbReference>
<dbReference type="PANTHER" id="PTHR43355:SF2">
    <property type="entry name" value="FLAVIN REDUCTASE (NADPH)"/>
    <property type="match status" value="1"/>
</dbReference>
<dbReference type="SUPFAM" id="SSF51735">
    <property type="entry name" value="NAD(P)-binding Rossmann-fold domains"/>
    <property type="match status" value="1"/>
</dbReference>
<feature type="domain" description="NAD(P)-binding" evidence="1">
    <location>
        <begin position="7"/>
        <end position="189"/>
    </location>
</feature>
<dbReference type="OrthoDB" id="9803892at2"/>
<dbReference type="RefSeq" id="WP_052737160.1">
    <property type="nucleotide sequence ID" value="NZ_FONN01000014.1"/>
</dbReference>